<dbReference type="EMBL" id="VFLP01000017">
    <property type="protein sequence ID" value="TRX95282.1"/>
    <property type="molecule type" value="Genomic_DNA"/>
</dbReference>
<proteinExistence type="predicted"/>
<keyword evidence="2" id="KW-1133">Transmembrane helix</keyword>
<organism evidence="3 4">
    <name type="scientific">Xylaria flabelliformis</name>
    <dbReference type="NCBI Taxonomy" id="2512241"/>
    <lineage>
        <taxon>Eukaryota</taxon>
        <taxon>Fungi</taxon>
        <taxon>Dikarya</taxon>
        <taxon>Ascomycota</taxon>
        <taxon>Pezizomycotina</taxon>
        <taxon>Sordariomycetes</taxon>
        <taxon>Xylariomycetidae</taxon>
        <taxon>Xylariales</taxon>
        <taxon>Xylariaceae</taxon>
        <taxon>Xylaria</taxon>
    </lineage>
</organism>
<dbReference type="AlphaFoldDB" id="A0A553I513"/>
<evidence type="ECO:0000256" key="1">
    <source>
        <dbReference type="SAM" id="MobiDB-lite"/>
    </source>
</evidence>
<reference evidence="4" key="1">
    <citation type="submission" date="2019-06" db="EMBL/GenBank/DDBJ databases">
        <title>Draft genome sequence of the griseofulvin-producing fungus Xylaria cubensis strain G536.</title>
        <authorList>
            <person name="Mead M.E."/>
            <person name="Raja H.A."/>
            <person name="Steenwyk J.L."/>
            <person name="Knowles S.L."/>
            <person name="Oberlies N.H."/>
            <person name="Rokas A."/>
        </authorList>
    </citation>
    <scope>NUCLEOTIDE SEQUENCE [LARGE SCALE GENOMIC DNA]</scope>
    <source>
        <strain evidence="4">G536</strain>
    </source>
</reference>
<feature type="compositionally biased region" description="Low complexity" evidence="1">
    <location>
        <begin position="192"/>
        <end position="206"/>
    </location>
</feature>
<gene>
    <name evidence="3" type="ORF">FHL15_003974</name>
</gene>
<dbReference type="OrthoDB" id="3692311at2759"/>
<feature type="transmembrane region" description="Helical" evidence="2">
    <location>
        <begin position="151"/>
        <end position="175"/>
    </location>
</feature>
<keyword evidence="2" id="KW-0472">Membrane</keyword>
<evidence type="ECO:0000313" key="3">
    <source>
        <dbReference type="EMBL" id="TRX95282.1"/>
    </source>
</evidence>
<keyword evidence="4" id="KW-1185">Reference proteome</keyword>
<name>A0A553I513_9PEZI</name>
<comment type="caution">
    <text evidence="3">The sequence shown here is derived from an EMBL/GenBank/DDBJ whole genome shotgun (WGS) entry which is preliminary data.</text>
</comment>
<evidence type="ECO:0000256" key="2">
    <source>
        <dbReference type="SAM" id="Phobius"/>
    </source>
</evidence>
<evidence type="ECO:0000313" key="4">
    <source>
        <dbReference type="Proteomes" id="UP000319160"/>
    </source>
</evidence>
<sequence length="256" mass="27332">MAASDDPRVKFGLSCPEGGDFHICQDSSTRFIGCCDVDPCTQELDGRCPMPNLFNASFSAASGVEFLPQSCAAPFNSSIWFTCTYSRPPFLGCCMNDPCNNGCVAGHLVPATLSEDPANAGQFLLPKTTTGSIPSPTATGNEVPESSSKRIGTIVGTSLAGVVILLLVIGAYLWLKRREEAQEELARQPGGSFFTTSPNTNSTTPPVDKNEFLAVNSGQPFRNCQVNSTSPSVSENAHSAHLSQLSELEGTWQWNR</sequence>
<feature type="region of interest" description="Disordered" evidence="1">
    <location>
        <begin position="186"/>
        <end position="207"/>
    </location>
</feature>
<accession>A0A553I513</accession>
<keyword evidence="2" id="KW-0812">Transmembrane</keyword>
<dbReference type="Proteomes" id="UP000319160">
    <property type="component" value="Unassembled WGS sequence"/>
</dbReference>
<protein>
    <submittedName>
        <fullName evidence="3">Uncharacterized protein</fullName>
    </submittedName>
</protein>
<dbReference type="STRING" id="2512241.A0A553I513"/>